<evidence type="ECO:0000256" key="2">
    <source>
        <dbReference type="SAM" id="SignalP"/>
    </source>
</evidence>
<dbReference type="Proteomes" id="UP000196005">
    <property type="component" value="Chromosome"/>
</dbReference>
<evidence type="ECO:0000256" key="1">
    <source>
        <dbReference type="ARBA" id="ARBA00022729"/>
    </source>
</evidence>
<dbReference type="Pfam" id="PF12849">
    <property type="entry name" value="PBP_like_2"/>
    <property type="match status" value="1"/>
</dbReference>
<dbReference type="SUPFAM" id="SSF53850">
    <property type="entry name" value="Periplasmic binding protein-like II"/>
    <property type="match status" value="1"/>
</dbReference>
<dbReference type="OrthoDB" id="9790048at2"/>
<evidence type="ECO:0000259" key="3">
    <source>
        <dbReference type="Pfam" id="PF12849"/>
    </source>
</evidence>
<feature type="signal peptide" evidence="2">
    <location>
        <begin position="1"/>
        <end position="22"/>
    </location>
</feature>
<evidence type="ECO:0000313" key="4">
    <source>
        <dbReference type="EMBL" id="ARU48488.1"/>
    </source>
</evidence>
<accession>A0A1Y0HK88</accession>
<evidence type="ECO:0000313" key="5">
    <source>
        <dbReference type="Proteomes" id="UP000196005"/>
    </source>
</evidence>
<dbReference type="AlphaFoldDB" id="A0A1Y0HK88"/>
<name>A0A1Y0HK88_9BACT</name>
<dbReference type="EMBL" id="CP021416">
    <property type="protein sequence ID" value="ARU48488.1"/>
    <property type="molecule type" value="Genomic_DNA"/>
</dbReference>
<keyword evidence="5" id="KW-1185">Reference proteome</keyword>
<feature type="chain" id="PRO_5012891931" evidence="2">
    <location>
        <begin position="23"/>
        <end position="346"/>
    </location>
</feature>
<dbReference type="PANTHER" id="PTHR30570:SF1">
    <property type="entry name" value="PHOSPHATE-BINDING PROTEIN PSTS"/>
    <property type="match status" value="1"/>
</dbReference>
<organism evidence="4 5">
    <name type="scientific">Sulfurospirillum diekertiae</name>
    <dbReference type="NCBI Taxonomy" id="1854492"/>
    <lineage>
        <taxon>Bacteria</taxon>
        <taxon>Pseudomonadati</taxon>
        <taxon>Campylobacterota</taxon>
        <taxon>Epsilonproteobacteria</taxon>
        <taxon>Campylobacterales</taxon>
        <taxon>Sulfurospirillaceae</taxon>
        <taxon>Sulfurospirillum</taxon>
    </lineage>
</organism>
<dbReference type="PANTHER" id="PTHR30570">
    <property type="entry name" value="PERIPLASMIC PHOSPHATE BINDING COMPONENT OF PHOSPHATE ABC TRANSPORTER"/>
    <property type="match status" value="1"/>
</dbReference>
<gene>
    <name evidence="4" type="ORF">Sdiek1_1324</name>
</gene>
<keyword evidence="1 2" id="KW-0732">Signal</keyword>
<dbReference type="InterPro" id="IPR024370">
    <property type="entry name" value="PBP_domain"/>
</dbReference>
<sequence length="346" mass="38251">MTIKSYTMVLFCVASLSVSAVARDQIKIVGSSTVYPFTSYVAKDFHIKTNHPIPDVQSTGTGGGMKLFCAGVGLDTPDLTDASRPMKLNEYETCVKNGVTDITGMKVGFDGIAFAQSKGNAEISLTREQIFLALAEEVPSKDGTSLIKNPYKTWNEIDSKLPNRKITVYGPPTTSGTRDSFEEMVMEHASEHFEAYGAQKGKYKAIRQDDVYVPAAEDDELVVRALTRDVEAFGIFGYSYLEENGKKINGTLIDAVSPNFETISSGKYPLSRGLYIYIKNAHRNQVSGMDAFLKFYMHEKMVGNQGALRKIGLVPMHSDEYKEVQKVVLAKTKLSEEMVKKNTILP</sequence>
<reference evidence="5" key="1">
    <citation type="submission" date="2017-05" db="EMBL/GenBank/DDBJ databases">
        <title>Dechlorination kinetics govern the competition between two new strains of the genus Sulfurospirillum.</title>
        <authorList>
            <person name="Buttet G.F."/>
            <person name="Murray A.M."/>
            <person name="Goris T."/>
            <person name="Burion M."/>
            <person name="Lin B."/>
            <person name="Rolle M."/>
            <person name="Maillard J."/>
        </authorList>
    </citation>
    <scope>NUCLEOTIDE SEQUENCE [LARGE SCALE GENOMIC DNA]</scope>
    <source>
        <strain evidence="5">SL2-1</strain>
    </source>
</reference>
<dbReference type="RefSeq" id="WP_087438437.1">
    <property type="nucleotide sequence ID" value="NZ_CP021416.1"/>
</dbReference>
<proteinExistence type="predicted"/>
<dbReference type="InterPro" id="IPR050811">
    <property type="entry name" value="Phosphate_ABC_transporter"/>
</dbReference>
<feature type="domain" description="PBP" evidence="3">
    <location>
        <begin position="21"/>
        <end position="297"/>
    </location>
</feature>
<protein>
    <submittedName>
        <fullName evidence="4">Phosphate-binding protein PstS</fullName>
    </submittedName>
</protein>
<dbReference type="KEGG" id="suls:Sdiek1_1324"/>
<dbReference type="Gene3D" id="3.40.190.10">
    <property type="entry name" value="Periplasmic binding protein-like II"/>
    <property type="match status" value="2"/>
</dbReference>